<sequence length="239" mass="26116">MPSMGASAAQCTLQSAFGKLQSAVCVPQSGYHRSMEGVTMTKMFDNLHDSEAFRRLRDAERVARTVFYNAPYLVPGVLQVPAYAEESFLGISGLAASDERATDRVRLRNERHAAFIKRLESHDAPQVNVVIDESVLRRMRAGSDATRKQIEHLIELSRKPNVRIGVVPFELGAHPGLAGNFEVHDSVDGSLAFSEGPFGDDIEDDDERIDAYRQKVGALMSVAVTGDDARALMAKLIGG</sequence>
<evidence type="ECO:0000259" key="1">
    <source>
        <dbReference type="Pfam" id="PF19054"/>
    </source>
</evidence>
<dbReference type="AlphaFoldDB" id="A0A4R6JT99"/>
<keyword evidence="3" id="KW-1185">Reference proteome</keyword>
<feature type="domain" description="DUF5753" evidence="1">
    <location>
        <begin position="53"/>
        <end position="234"/>
    </location>
</feature>
<evidence type="ECO:0000313" key="3">
    <source>
        <dbReference type="Proteomes" id="UP000294901"/>
    </source>
</evidence>
<gene>
    <name evidence="2" type="ORF">C8E87_1896</name>
</gene>
<organism evidence="2 3">
    <name type="scientific">Paractinoplanes brasiliensis</name>
    <dbReference type="NCBI Taxonomy" id="52695"/>
    <lineage>
        <taxon>Bacteria</taxon>
        <taxon>Bacillati</taxon>
        <taxon>Actinomycetota</taxon>
        <taxon>Actinomycetes</taxon>
        <taxon>Micromonosporales</taxon>
        <taxon>Micromonosporaceae</taxon>
        <taxon>Paractinoplanes</taxon>
    </lineage>
</organism>
<comment type="caution">
    <text evidence="2">The sequence shown here is derived from an EMBL/GenBank/DDBJ whole genome shotgun (WGS) entry which is preliminary data.</text>
</comment>
<protein>
    <recommendedName>
        <fullName evidence="1">DUF5753 domain-containing protein</fullName>
    </recommendedName>
</protein>
<name>A0A4R6JT99_9ACTN</name>
<dbReference type="InterPro" id="IPR043917">
    <property type="entry name" value="DUF5753"/>
</dbReference>
<accession>A0A4R6JT99</accession>
<dbReference type="Pfam" id="PF19054">
    <property type="entry name" value="DUF5753"/>
    <property type="match status" value="1"/>
</dbReference>
<proteinExistence type="predicted"/>
<reference evidence="2 3" key="1">
    <citation type="submission" date="2019-03" db="EMBL/GenBank/DDBJ databases">
        <title>Sequencing the genomes of 1000 actinobacteria strains.</title>
        <authorList>
            <person name="Klenk H.-P."/>
        </authorList>
    </citation>
    <scope>NUCLEOTIDE SEQUENCE [LARGE SCALE GENOMIC DNA]</scope>
    <source>
        <strain evidence="2 3">DSM 43805</strain>
    </source>
</reference>
<dbReference type="EMBL" id="SNWR01000001">
    <property type="protein sequence ID" value="TDO38246.1"/>
    <property type="molecule type" value="Genomic_DNA"/>
</dbReference>
<dbReference type="Proteomes" id="UP000294901">
    <property type="component" value="Unassembled WGS sequence"/>
</dbReference>
<evidence type="ECO:0000313" key="2">
    <source>
        <dbReference type="EMBL" id="TDO38246.1"/>
    </source>
</evidence>